<dbReference type="KEGG" id="pka:PQ456_14745"/>
<dbReference type="Gene3D" id="3.40.50.720">
    <property type="entry name" value="NAD(P)-binding Rossmann-like Domain"/>
    <property type="match status" value="1"/>
</dbReference>
<dbReference type="Pfam" id="PF01408">
    <property type="entry name" value="GFO_IDH_MocA"/>
    <property type="match status" value="1"/>
</dbReference>
<evidence type="ECO:0000259" key="2">
    <source>
        <dbReference type="Pfam" id="PF21378"/>
    </source>
</evidence>
<dbReference type="InterPro" id="IPR048477">
    <property type="entry name" value="YceM-like_C"/>
</dbReference>
<feature type="domain" description="YceM-like C-terminal" evidence="2">
    <location>
        <begin position="154"/>
        <end position="256"/>
    </location>
</feature>
<evidence type="ECO:0000313" key="4">
    <source>
        <dbReference type="Proteomes" id="UP001220509"/>
    </source>
</evidence>
<accession>A0AAX3LXS3</accession>
<feature type="domain" description="Gfo/Idh/MocA-like oxidoreductase N-terminal" evidence="1">
    <location>
        <begin position="14"/>
        <end position="132"/>
    </location>
</feature>
<dbReference type="GO" id="GO:0000166">
    <property type="term" value="F:nucleotide binding"/>
    <property type="evidence" value="ECO:0007669"/>
    <property type="project" value="InterPro"/>
</dbReference>
<keyword evidence="4" id="KW-1185">Reference proteome</keyword>
<dbReference type="InterPro" id="IPR051317">
    <property type="entry name" value="Gfo/Idh/MocA_oxidoreduct"/>
</dbReference>
<proteinExistence type="predicted"/>
<sequence>MMTEHENKHIKRKRIALIGIGDIARKVYLPLLINRVDIEVVGIISHSEQTVRQTMDTFRLTKGSTDIEDIQKWELDAVFVHSPTSTHYDIVMKCLQYGLPVYVDKPLSYNIEEARQMTSTAEQKDLLLAVGFNRRFAPLYMNAYAWLAEAGGFELCEVVKHRTRLQSVPAKETVYDDLIHMLDLLMWLGNDTYTVMAHQLRQQGNGNGPMLHASGMLSLGNGRYGSYTMARSAGIDMERLILHGGGRSAEVMNMDSAYLYEKDMLPQQQQFGSWETIWERRGFMGVIDHFLDRLSTPEQCSIRADLVLESHILADRLTSDL</sequence>
<evidence type="ECO:0000259" key="1">
    <source>
        <dbReference type="Pfam" id="PF01408"/>
    </source>
</evidence>
<dbReference type="PANTHER" id="PTHR43708">
    <property type="entry name" value="CONSERVED EXPRESSED OXIDOREDUCTASE (EUROFUNG)"/>
    <property type="match status" value="1"/>
</dbReference>
<dbReference type="Pfam" id="PF21378">
    <property type="entry name" value="YceM-like_C"/>
    <property type="match status" value="1"/>
</dbReference>
<dbReference type="InterPro" id="IPR000683">
    <property type="entry name" value="Gfo/Idh/MocA-like_OxRdtase_N"/>
</dbReference>
<evidence type="ECO:0000313" key="3">
    <source>
        <dbReference type="EMBL" id="WCT54457.1"/>
    </source>
</evidence>
<dbReference type="Gene3D" id="3.30.360.10">
    <property type="entry name" value="Dihydrodipicolinate Reductase, domain 2"/>
    <property type="match status" value="1"/>
</dbReference>
<dbReference type="AlphaFoldDB" id="A0AAX3LXS3"/>
<protein>
    <submittedName>
        <fullName evidence="3">Gfo/Idh/MocA family oxidoreductase</fullName>
    </submittedName>
</protein>
<reference evidence="3 4" key="1">
    <citation type="submission" date="2023-02" db="EMBL/GenBank/DDBJ databases">
        <title>Genome sequence of Paenibacillus kyungheensis KACC 18744.</title>
        <authorList>
            <person name="Kim S."/>
            <person name="Heo J."/>
            <person name="Kwon S.-W."/>
        </authorList>
    </citation>
    <scope>NUCLEOTIDE SEQUENCE [LARGE SCALE GENOMIC DNA]</scope>
    <source>
        <strain evidence="3 4">KACC 18744</strain>
    </source>
</reference>
<organism evidence="3 4">
    <name type="scientific">Paenibacillus kyungheensis</name>
    <dbReference type="NCBI Taxonomy" id="1452732"/>
    <lineage>
        <taxon>Bacteria</taxon>
        <taxon>Bacillati</taxon>
        <taxon>Bacillota</taxon>
        <taxon>Bacilli</taxon>
        <taxon>Bacillales</taxon>
        <taxon>Paenibacillaceae</taxon>
        <taxon>Paenibacillus</taxon>
    </lineage>
</organism>
<dbReference type="SUPFAM" id="SSF55347">
    <property type="entry name" value="Glyceraldehyde-3-phosphate dehydrogenase-like, C-terminal domain"/>
    <property type="match status" value="1"/>
</dbReference>
<dbReference type="EMBL" id="CP117416">
    <property type="protein sequence ID" value="WCT54457.1"/>
    <property type="molecule type" value="Genomic_DNA"/>
</dbReference>
<dbReference type="Proteomes" id="UP001220509">
    <property type="component" value="Chromosome"/>
</dbReference>
<dbReference type="SUPFAM" id="SSF51735">
    <property type="entry name" value="NAD(P)-binding Rossmann-fold domains"/>
    <property type="match status" value="1"/>
</dbReference>
<name>A0AAX3LXS3_9BACL</name>
<dbReference type="InterPro" id="IPR036291">
    <property type="entry name" value="NAD(P)-bd_dom_sf"/>
</dbReference>
<gene>
    <name evidence="3" type="ORF">PQ456_14745</name>
</gene>
<dbReference type="PANTHER" id="PTHR43708:SF4">
    <property type="entry name" value="OXIDOREDUCTASE YCEM-RELATED"/>
    <property type="match status" value="1"/>
</dbReference>